<evidence type="ECO:0000256" key="3">
    <source>
        <dbReference type="ARBA" id="ARBA00022722"/>
    </source>
</evidence>
<evidence type="ECO:0000313" key="7">
    <source>
        <dbReference type="Proteomes" id="UP000298860"/>
    </source>
</evidence>
<keyword evidence="2" id="KW-1277">Toxin-antitoxin system</keyword>
<keyword evidence="5" id="KW-0378">Hydrolase</keyword>
<dbReference type="InterPro" id="IPR008201">
    <property type="entry name" value="HepT-like"/>
</dbReference>
<evidence type="ECO:0000313" key="6">
    <source>
        <dbReference type="EMBL" id="GDY31361.1"/>
    </source>
</evidence>
<sequence>MRRATPERLRDIIDHIEEAERIRPATRTELESDRRSRTRLDRLVEIIGEAANHVHPAVREAPPRCPGAKSSVCGNHIAHGYFDVDLGALWNILTNDLRVLLPRIRAILDGLSDDHP</sequence>
<organism evidence="6 7">
    <name type="scientific">Gandjariella thermophila</name>
    <dbReference type="NCBI Taxonomy" id="1931992"/>
    <lineage>
        <taxon>Bacteria</taxon>
        <taxon>Bacillati</taxon>
        <taxon>Actinomycetota</taxon>
        <taxon>Actinomycetes</taxon>
        <taxon>Pseudonocardiales</taxon>
        <taxon>Pseudonocardiaceae</taxon>
        <taxon>Gandjariella</taxon>
    </lineage>
</organism>
<keyword evidence="4" id="KW-0547">Nucleotide-binding</keyword>
<dbReference type="GO" id="GO:0004540">
    <property type="term" value="F:RNA nuclease activity"/>
    <property type="evidence" value="ECO:0007669"/>
    <property type="project" value="InterPro"/>
</dbReference>
<dbReference type="GO" id="GO:0110001">
    <property type="term" value="C:toxin-antitoxin complex"/>
    <property type="evidence" value="ECO:0007669"/>
    <property type="project" value="InterPro"/>
</dbReference>
<dbReference type="GO" id="GO:0016787">
    <property type="term" value="F:hydrolase activity"/>
    <property type="evidence" value="ECO:0007669"/>
    <property type="project" value="UniProtKB-KW"/>
</dbReference>
<keyword evidence="3" id="KW-0540">Nuclease</keyword>
<dbReference type="AlphaFoldDB" id="A0A4D4J4B0"/>
<comment type="caution">
    <text evidence="6">The sequence shown here is derived from an EMBL/GenBank/DDBJ whole genome shotgun (WGS) entry which is preliminary data.</text>
</comment>
<evidence type="ECO:0000256" key="2">
    <source>
        <dbReference type="ARBA" id="ARBA00022649"/>
    </source>
</evidence>
<evidence type="ECO:0000256" key="5">
    <source>
        <dbReference type="ARBA" id="ARBA00022801"/>
    </source>
</evidence>
<protein>
    <submittedName>
        <fullName evidence="6">DUF86 domain-containing protein</fullName>
    </submittedName>
</protein>
<dbReference type="GO" id="GO:0000166">
    <property type="term" value="F:nucleotide binding"/>
    <property type="evidence" value="ECO:0007669"/>
    <property type="project" value="UniProtKB-KW"/>
</dbReference>
<proteinExistence type="predicted"/>
<dbReference type="PANTHER" id="PTHR34139:SF1">
    <property type="entry name" value="RNASE MJ1380-RELATED"/>
    <property type="match status" value="1"/>
</dbReference>
<reference evidence="7" key="1">
    <citation type="submission" date="2019-04" db="EMBL/GenBank/DDBJ databases">
        <title>Draft genome sequence of Pseudonocardiaceae bacterium SL3-2-4.</title>
        <authorList>
            <person name="Ningsih F."/>
            <person name="Yokota A."/>
            <person name="Sakai Y."/>
            <person name="Nanatani K."/>
            <person name="Yabe S."/>
            <person name="Oetari A."/>
            <person name="Sjamsuridzal W."/>
        </authorList>
    </citation>
    <scope>NUCLEOTIDE SEQUENCE [LARGE SCALE GENOMIC DNA]</scope>
    <source>
        <strain evidence="7">SL3-2-4</strain>
    </source>
</reference>
<name>A0A4D4J4B0_9PSEU</name>
<dbReference type="Proteomes" id="UP000298860">
    <property type="component" value="Unassembled WGS sequence"/>
</dbReference>
<evidence type="ECO:0000256" key="1">
    <source>
        <dbReference type="ARBA" id="ARBA00022553"/>
    </source>
</evidence>
<evidence type="ECO:0000256" key="4">
    <source>
        <dbReference type="ARBA" id="ARBA00022741"/>
    </source>
</evidence>
<dbReference type="RefSeq" id="WP_192909546.1">
    <property type="nucleotide sequence ID" value="NZ_BJFL01000013.1"/>
</dbReference>
<dbReference type="PANTHER" id="PTHR34139">
    <property type="entry name" value="UPF0331 PROTEIN MJ0127"/>
    <property type="match status" value="1"/>
</dbReference>
<keyword evidence="1" id="KW-0597">Phosphoprotein</keyword>
<accession>A0A4D4J4B0</accession>
<dbReference type="EMBL" id="BJFL01000013">
    <property type="protein sequence ID" value="GDY31361.1"/>
    <property type="molecule type" value="Genomic_DNA"/>
</dbReference>
<keyword evidence="7" id="KW-1185">Reference proteome</keyword>
<gene>
    <name evidence="6" type="ORF">GTS_29940</name>
</gene>
<dbReference type="InterPro" id="IPR051813">
    <property type="entry name" value="HepT_RNase_toxin"/>
</dbReference>
<dbReference type="Pfam" id="PF01934">
    <property type="entry name" value="HepT-like"/>
    <property type="match status" value="1"/>
</dbReference>